<dbReference type="InterPro" id="IPR002048">
    <property type="entry name" value="EF_hand_dom"/>
</dbReference>
<dbReference type="InterPro" id="IPR036869">
    <property type="entry name" value="J_dom_sf"/>
</dbReference>
<evidence type="ECO:0000313" key="5">
    <source>
        <dbReference type="EMBL" id="KUG00870.1"/>
    </source>
</evidence>
<dbReference type="GO" id="GO:0005509">
    <property type="term" value="F:calcium ion binding"/>
    <property type="evidence" value="ECO:0007669"/>
    <property type="project" value="InterPro"/>
</dbReference>
<comment type="caution">
    <text evidence="5">The sequence shown here is derived from an EMBL/GenBank/DDBJ whole genome shotgun (WGS) entry which is preliminary data.</text>
</comment>
<feature type="compositionally biased region" description="Basic and acidic residues" evidence="2">
    <location>
        <begin position="232"/>
        <end position="242"/>
    </location>
</feature>
<dbReference type="OrthoDB" id="10067602at2759"/>
<dbReference type="Gene3D" id="1.10.287.110">
    <property type="entry name" value="DnaJ domain"/>
    <property type="match status" value="1"/>
</dbReference>
<feature type="region of interest" description="Disordered" evidence="2">
    <location>
        <begin position="516"/>
        <end position="537"/>
    </location>
</feature>
<dbReference type="Pfam" id="PF00226">
    <property type="entry name" value="DnaJ"/>
    <property type="match status" value="1"/>
</dbReference>
<feature type="compositionally biased region" description="Basic and acidic residues" evidence="2">
    <location>
        <begin position="523"/>
        <end position="532"/>
    </location>
</feature>
<accession>A0A0W8DXL7</accession>
<feature type="compositionally biased region" description="Basic and acidic residues" evidence="2">
    <location>
        <begin position="1251"/>
        <end position="1267"/>
    </location>
</feature>
<feature type="compositionally biased region" description="Polar residues" evidence="2">
    <location>
        <begin position="243"/>
        <end position="265"/>
    </location>
</feature>
<gene>
    <name evidence="5" type="ORF">AM587_10004999</name>
</gene>
<dbReference type="SMART" id="SM00271">
    <property type="entry name" value="DnaJ"/>
    <property type="match status" value="1"/>
</dbReference>
<feature type="compositionally biased region" description="Polar residues" evidence="2">
    <location>
        <begin position="65"/>
        <end position="80"/>
    </location>
</feature>
<proteinExistence type="predicted"/>
<sequence>MGVISVGASLGVREAPAPPAPASASSTSTRRSSSSTGASSTAPNGRKKSSRKRVAGASGAKKQRANYSANTTRNERSTALPSAPTAPIPNVREVAPPKPAAASVTPSVSMVINTKKPVGRMVHVKTTMDPQQLAPHVIGVNGGKLNDIMSRARCSISYRKTQTQEPKEEEAFSMAFMISANTTKRVEDGVLLLQAVVESTEQQLKKYAGSMEQIQQVEGDDAVQEVAVHMETGSEHEEKGQSAEKQQQIRQQAEVMQQVSDGTMTSRDRSRSRSEPREEMAQRHPKRRREVSDASSSASKRGRSEDLRTVNENQVQRSRRTARNQDEEYKDDRDTDVNDAVARAEEERCLRDEREAYRIRLARTVMIQRRLEVEAKRARAQELLERDKYLQLRRKYEEMEHRKKVAELVVKKQCSAMTASLSTSSPSKKKRCLREIVRLSMAHDACPPATNPVLVPNLRVGVLKAKRQGAGNPRLAGIQLISSELAEDDDLMRLVKKVKAFGKMITSGPIDLPVEDSNVENNNYHDENRTDTFDFPSEDADISMDVSNDDEAMADASVDIPAGDNAEKSSPRRDSFRSTWDLPGLTRDLNLIQDYTSETDCKLLRFLAGERQYFYLEPLVNSSAYSHDVERWLLTAHDLQILHRYLLDRADMGKELVLCAERLRALGNLVPPLSSSPSEHPLIGDLGVFESSRHKGWSEMQDLIVTLHSLALVAHMLGKHYVARQVMGSNRGGASHENVLDERTLESDLFTYILRPIRSSAIESSLFDSLPISLVRETIEQCPEVVNHVLQWKGKDDVPEYLCEVDSCDSDLSATTSGQRMHPSSSYFLRNLLVRLTTHMKDLDVLMKDLVATLKEKRPELHVDNANHVILRRQRIIAHVNRLKSVTTHVIVENTKLQLHKWWLLFAENSCAWFDPDDVDELDDRSYDKFTCLQDALYIWHNEALLYSTKDDFVDPERLEGEEESPFYHTEEDAIDGGYDTRAEGSGSSPYGDVPRDANRTPMAREEEIAALLRLTPASMRGEVQNGPFTRDEVKKCTMTPLDVENARTQLEESLAVTRDLMNELGHAGPWRTHVNHSNALKCELAKQVAIQKKLVKHHWARYYTKHQEFAPPQEETSDPESEDKAPCESVETQPEGEPTSENGDAVTSMAIDWTGVFDPATDSPDVIEMKKLRHEITLAKDQLLRDISGGGDHESGATLNTDQKALIEECNGLAASCMQALGKFLGIEETDKTTAKPAQKAMHRPATKPARTDKRAVSNSKREKTSRTASTSGRRHSHGSKKATSHSKSSPGSRSRRIESIRVAKALAASSAGLLIPATRSRTSSSRAMSVRSIGSNRGQRSDDNSPLRMGCSGCRDTRRRCTGCSGCCLHSSLNATLRGNTAAPPSRRERRFKINPVAAQRRGPNLPTNEGEEAVPASAHGRSNGGLPTFARHAHGRGPLPTFDYGIEGAFGLGPMDQRGQCRTWRPAPSDKNEQEDLFRAARVRMKLVRSAFTKSTGLSSGSGCLDGEQLWQPERIRMMWERRDFHGVLGLPRDATTQQIKRQYRKLALKLHPDKASDTSASLESTVAEAGKNVGAESSGKRVDAFVAATHSYKILLGDVDAMRGLGDNMDVNRIFSAEQIAVPPDLPHVLKDWTKAVIRENPTDLLAFSQQWFQDKAAQVSQRKAVENQIRRMRQLFESYDVDGQGRMEAKDLGKFLGEDLGMDGYEDGSPAELLEDLVMELDPDNTGFVELHDIIQWYQQR</sequence>
<dbReference type="STRING" id="4790.A0A0W8DXL7"/>
<dbReference type="PRINTS" id="PR00625">
    <property type="entry name" value="JDOMAIN"/>
</dbReference>
<dbReference type="PANTHER" id="PTHR44298">
    <property type="entry name" value="DNAJ HOMOLOG SUBFAMILY B MEMBER 11"/>
    <property type="match status" value="1"/>
</dbReference>
<feature type="domain" description="EF-hand" evidence="4">
    <location>
        <begin position="1672"/>
        <end position="1707"/>
    </location>
</feature>
<feature type="region of interest" description="Disordered" evidence="2">
    <location>
        <begin position="1233"/>
        <end position="1298"/>
    </location>
</feature>
<dbReference type="InterPro" id="IPR018247">
    <property type="entry name" value="EF_Hand_1_Ca_BS"/>
</dbReference>
<organism evidence="5 6">
    <name type="scientific">Phytophthora nicotianae</name>
    <name type="common">Potato buckeye rot agent</name>
    <name type="synonym">Phytophthora parasitica</name>
    <dbReference type="NCBI Taxonomy" id="4792"/>
    <lineage>
        <taxon>Eukaryota</taxon>
        <taxon>Sar</taxon>
        <taxon>Stramenopiles</taxon>
        <taxon>Oomycota</taxon>
        <taxon>Peronosporomycetes</taxon>
        <taxon>Peronosporales</taxon>
        <taxon>Peronosporaceae</taxon>
        <taxon>Phytophthora</taxon>
    </lineage>
</organism>
<feature type="compositionally biased region" description="Basic residues" evidence="2">
    <location>
        <begin position="1274"/>
        <end position="1286"/>
    </location>
</feature>
<dbReference type="PANTHER" id="PTHR44298:SF1">
    <property type="entry name" value="DNAJ HOMOLOG SUBFAMILY B MEMBER 11"/>
    <property type="match status" value="1"/>
</dbReference>
<dbReference type="InterPro" id="IPR051736">
    <property type="entry name" value="DnaJ-B11-like"/>
</dbReference>
<dbReference type="SUPFAM" id="SSF46565">
    <property type="entry name" value="Chaperone J-domain"/>
    <property type="match status" value="1"/>
</dbReference>
<dbReference type="Proteomes" id="UP000052943">
    <property type="component" value="Unassembled WGS sequence"/>
</dbReference>
<feature type="region of interest" description="Disordered" evidence="2">
    <location>
        <begin position="231"/>
        <end position="339"/>
    </location>
</feature>
<evidence type="ECO:0000256" key="2">
    <source>
        <dbReference type="SAM" id="MobiDB-lite"/>
    </source>
</evidence>
<feature type="domain" description="EF-hand" evidence="4">
    <location>
        <begin position="1714"/>
        <end position="1746"/>
    </location>
</feature>
<feature type="region of interest" description="Disordered" evidence="2">
    <location>
        <begin position="1402"/>
        <end position="1424"/>
    </location>
</feature>
<dbReference type="PROSITE" id="PS50076">
    <property type="entry name" value="DNAJ_2"/>
    <property type="match status" value="1"/>
</dbReference>
<evidence type="ECO:0000313" key="6">
    <source>
        <dbReference type="Proteomes" id="UP000052943"/>
    </source>
</evidence>
<dbReference type="Gene3D" id="1.10.238.10">
    <property type="entry name" value="EF-hand"/>
    <property type="match status" value="1"/>
</dbReference>
<feature type="region of interest" description="Disordered" evidence="2">
    <location>
        <begin position="1107"/>
        <end position="1145"/>
    </location>
</feature>
<feature type="compositionally biased region" description="Basic and acidic residues" evidence="2">
    <location>
        <begin position="323"/>
        <end position="339"/>
    </location>
</feature>
<dbReference type="CDD" id="cd06257">
    <property type="entry name" value="DnaJ"/>
    <property type="match status" value="1"/>
</dbReference>
<dbReference type="InterPro" id="IPR001623">
    <property type="entry name" value="DnaJ_domain"/>
</dbReference>
<evidence type="ECO:0000259" key="4">
    <source>
        <dbReference type="PROSITE" id="PS50222"/>
    </source>
</evidence>
<dbReference type="PROSITE" id="PS00018">
    <property type="entry name" value="EF_HAND_1"/>
    <property type="match status" value="1"/>
</dbReference>
<name>A0A0W8DXL7_PHYNI</name>
<dbReference type="SUPFAM" id="SSF47473">
    <property type="entry name" value="EF-hand"/>
    <property type="match status" value="1"/>
</dbReference>
<dbReference type="Gene3D" id="1.20.890.10">
    <property type="entry name" value="cAMP-dependent protein kinase regulatory subunit, dimerization-anchoring domain"/>
    <property type="match status" value="1"/>
</dbReference>
<dbReference type="PROSITE" id="PS50222">
    <property type="entry name" value="EF_HAND_2"/>
    <property type="match status" value="2"/>
</dbReference>
<feature type="compositionally biased region" description="Basic and acidic residues" evidence="2">
    <location>
        <begin position="266"/>
        <end position="282"/>
    </location>
</feature>
<dbReference type="CDD" id="cd22985">
    <property type="entry name" value="DD_CrRSP11-like"/>
    <property type="match status" value="1"/>
</dbReference>
<evidence type="ECO:0000256" key="1">
    <source>
        <dbReference type="ARBA" id="ARBA00022837"/>
    </source>
</evidence>
<protein>
    <submittedName>
        <fullName evidence="5">Uncharacterized protein</fullName>
    </submittedName>
</protein>
<feature type="compositionally biased region" description="Low complexity" evidence="2">
    <location>
        <begin position="22"/>
        <end position="43"/>
    </location>
</feature>
<reference evidence="5 6" key="1">
    <citation type="submission" date="2015-11" db="EMBL/GenBank/DDBJ databases">
        <title>Genomes and virulence difference between two physiological races of Phytophthora nicotianae.</title>
        <authorList>
            <person name="Liu H."/>
            <person name="Ma X."/>
            <person name="Yu H."/>
            <person name="Fang D."/>
            <person name="Li Y."/>
            <person name="Wang X."/>
            <person name="Wang W."/>
            <person name="Dong Y."/>
            <person name="Xiao B."/>
        </authorList>
    </citation>
    <scope>NUCLEOTIDE SEQUENCE [LARGE SCALE GENOMIC DNA]</scope>
    <source>
        <strain evidence="6">race 0</strain>
    </source>
</reference>
<dbReference type="SUPFAM" id="SSF47391">
    <property type="entry name" value="Dimerization-anchoring domain of cAMP-dependent PK regulatory subunit"/>
    <property type="match status" value="1"/>
</dbReference>
<feature type="compositionally biased region" description="Low complexity" evidence="2">
    <location>
        <begin position="1321"/>
        <end position="1337"/>
    </location>
</feature>
<feature type="region of interest" description="Disordered" evidence="2">
    <location>
        <begin position="1321"/>
        <end position="1349"/>
    </location>
</feature>
<feature type="compositionally biased region" description="Basic residues" evidence="2">
    <location>
        <begin position="45"/>
        <end position="54"/>
    </location>
</feature>
<feature type="domain" description="J" evidence="3">
    <location>
        <begin position="1527"/>
        <end position="1614"/>
    </location>
</feature>
<feature type="region of interest" description="Disordered" evidence="2">
    <location>
        <begin position="1"/>
        <end position="106"/>
    </location>
</feature>
<evidence type="ECO:0000259" key="3">
    <source>
        <dbReference type="PROSITE" id="PS50076"/>
    </source>
</evidence>
<dbReference type="InterPro" id="IPR011992">
    <property type="entry name" value="EF-hand-dom_pair"/>
</dbReference>
<keyword evidence="1" id="KW-0106">Calcium</keyword>
<dbReference type="EMBL" id="LNFO01000523">
    <property type="protein sequence ID" value="KUG00870.1"/>
    <property type="molecule type" value="Genomic_DNA"/>
</dbReference>